<proteinExistence type="predicted"/>
<dbReference type="Pfam" id="PF11142">
    <property type="entry name" value="DUF2917"/>
    <property type="match status" value="1"/>
</dbReference>
<accession>A0ABT5K592</accession>
<sequence>MSKLAAARAKGHVEYELTERHLLRLSNAAGRRIECVSGRALITAYGETTDFSLREGNVFIVPNNGLTLVEAIGNGRVRVKSPALPGQASLARTLRRAAELLRRIWHAVQGEQKALR</sequence>
<protein>
    <submittedName>
        <fullName evidence="1">DUF2917 domain-containing protein</fullName>
    </submittedName>
</protein>
<dbReference type="Proteomes" id="UP001221208">
    <property type="component" value="Unassembled WGS sequence"/>
</dbReference>
<reference evidence="1 2" key="1">
    <citation type="submission" date="2022-10" db="EMBL/GenBank/DDBJ databases">
        <title>Janthinobacterium sp. hw3 Genome sequencing.</title>
        <authorList>
            <person name="Park S."/>
        </authorList>
    </citation>
    <scope>NUCLEOTIDE SEQUENCE [LARGE SCALE GENOMIC DNA]</scope>
    <source>
        <strain evidence="2">hw3</strain>
    </source>
</reference>
<name>A0ABT5K592_9BURK</name>
<dbReference type="InterPro" id="IPR021317">
    <property type="entry name" value="DUF2917"/>
</dbReference>
<evidence type="ECO:0000313" key="2">
    <source>
        <dbReference type="Proteomes" id="UP001221208"/>
    </source>
</evidence>
<evidence type="ECO:0000313" key="1">
    <source>
        <dbReference type="EMBL" id="MDC8760160.1"/>
    </source>
</evidence>
<comment type="caution">
    <text evidence="1">The sequence shown here is derived from an EMBL/GenBank/DDBJ whole genome shotgun (WGS) entry which is preliminary data.</text>
</comment>
<dbReference type="RefSeq" id="WP_273673786.1">
    <property type="nucleotide sequence ID" value="NZ_JAQQXR010000010.1"/>
</dbReference>
<keyword evidence="2" id="KW-1185">Reference proteome</keyword>
<gene>
    <name evidence="1" type="ORF">OIK44_21445</name>
</gene>
<dbReference type="EMBL" id="JAQQXR010000010">
    <property type="protein sequence ID" value="MDC8760160.1"/>
    <property type="molecule type" value="Genomic_DNA"/>
</dbReference>
<organism evidence="1 2">
    <name type="scientific">Janthinobacterium fluminis</name>
    <dbReference type="NCBI Taxonomy" id="2987524"/>
    <lineage>
        <taxon>Bacteria</taxon>
        <taxon>Pseudomonadati</taxon>
        <taxon>Pseudomonadota</taxon>
        <taxon>Betaproteobacteria</taxon>
        <taxon>Burkholderiales</taxon>
        <taxon>Oxalobacteraceae</taxon>
        <taxon>Janthinobacterium</taxon>
    </lineage>
</organism>